<gene>
    <name evidence="1" type="ORF">NCTC11157_00774</name>
</gene>
<dbReference type="Proteomes" id="UP000254072">
    <property type="component" value="Unassembled WGS sequence"/>
</dbReference>
<dbReference type="AlphaFoldDB" id="A0A379DXC3"/>
<evidence type="ECO:0000313" key="1">
    <source>
        <dbReference type="EMBL" id="SUB85055.1"/>
    </source>
</evidence>
<dbReference type="EMBL" id="UGTL01000001">
    <property type="protein sequence ID" value="SUB85055.1"/>
    <property type="molecule type" value="Genomic_DNA"/>
</dbReference>
<reference evidence="1 2" key="1">
    <citation type="submission" date="2018-06" db="EMBL/GenBank/DDBJ databases">
        <authorList>
            <consortium name="Pathogen Informatics"/>
            <person name="Doyle S."/>
        </authorList>
    </citation>
    <scope>NUCLEOTIDE SEQUENCE [LARGE SCALE GENOMIC DNA]</scope>
    <source>
        <strain evidence="1 2">NCTC11157</strain>
    </source>
</reference>
<sequence>MTLFCTVVFSLGHYIFPTRKLQYPFEETVWNSAIEQQKDKRHDQL</sequence>
<evidence type="ECO:0000313" key="2">
    <source>
        <dbReference type="Proteomes" id="UP000254072"/>
    </source>
</evidence>
<protein>
    <submittedName>
        <fullName evidence="1">Uncharacterized protein</fullName>
    </submittedName>
</protein>
<proteinExistence type="predicted"/>
<organism evidence="1 2">
    <name type="scientific">Prevotella disiens</name>
    <dbReference type="NCBI Taxonomy" id="28130"/>
    <lineage>
        <taxon>Bacteria</taxon>
        <taxon>Pseudomonadati</taxon>
        <taxon>Bacteroidota</taxon>
        <taxon>Bacteroidia</taxon>
        <taxon>Bacteroidales</taxon>
        <taxon>Prevotellaceae</taxon>
        <taxon>Prevotella</taxon>
    </lineage>
</organism>
<accession>A0A379DXC3</accession>
<name>A0A379DXC3_9BACT</name>